<keyword evidence="2" id="KW-1185">Reference proteome</keyword>
<evidence type="ECO:0000313" key="1">
    <source>
        <dbReference type="EMBL" id="NYZ24437.1"/>
    </source>
</evidence>
<dbReference type="InterPro" id="IPR016024">
    <property type="entry name" value="ARM-type_fold"/>
</dbReference>
<dbReference type="SUPFAM" id="SSF48371">
    <property type="entry name" value="ARM repeat"/>
    <property type="match status" value="1"/>
</dbReference>
<proteinExistence type="predicted"/>
<dbReference type="Proteomes" id="UP000584642">
    <property type="component" value="Unassembled WGS sequence"/>
</dbReference>
<dbReference type="InterPro" id="IPR011989">
    <property type="entry name" value="ARM-like"/>
</dbReference>
<organism evidence="1 2">
    <name type="scientific">Azospirillum oleiclasticum</name>
    <dbReference type="NCBI Taxonomy" id="2735135"/>
    <lineage>
        <taxon>Bacteria</taxon>
        <taxon>Pseudomonadati</taxon>
        <taxon>Pseudomonadota</taxon>
        <taxon>Alphaproteobacteria</taxon>
        <taxon>Rhodospirillales</taxon>
        <taxon>Azospirillaceae</taxon>
        <taxon>Azospirillum</taxon>
    </lineage>
</organism>
<reference evidence="1 2" key="1">
    <citation type="submission" date="2020-05" db="EMBL/GenBank/DDBJ databases">
        <title>Azospirillum oleiclasticum sp. nov, a nitrogen-fixing and heavy crude oil-emulsifying bacterium isolated from the crude oil of Yumen Oilfield.</title>
        <authorList>
            <person name="Wu D."/>
            <person name="Cai M."/>
            <person name="Zhang X."/>
        </authorList>
    </citation>
    <scope>NUCLEOTIDE SEQUENCE [LARGE SCALE GENOMIC DNA]</scope>
    <source>
        <strain evidence="1 2">ROY-1-1-2</strain>
    </source>
</reference>
<gene>
    <name evidence="1" type="ORF">HND93_32435</name>
</gene>
<comment type="caution">
    <text evidence="1">The sequence shown here is derived from an EMBL/GenBank/DDBJ whole genome shotgun (WGS) entry which is preliminary data.</text>
</comment>
<accession>A0ABX2TJB3</accession>
<dbReference type="Pfam" id="PF13646">
    <property type="entry name" value="HEAT_2"/>
    <property type="match status" value="2"/>
</dbReference>
<dbReference type="RefSeq" id="WP_180286210.1">
    <property type="nucleotide sequence ID" value="NZ_JABFDB010000040.1"/>
</dbReference>
<protein>
    <submittedName>
        <fullName evidence="1">HEAT repeat domain-containing protein</fullName>
    </submittedName>
</protein>
<dbReference type="EMBL" id="JABFDB010000040">
    <property type="protein sequence ID" value="NYZ24437.1"/>
    <property type="molecule type" value="Genomic_DNA"/>
</dbReference>
<sequence>MGLVKAGSKGTLGTAPTGAAAPEDWTALLEHADAGHRRHAAQALGDRPDAAATLAARLPREPDPAVREALLTALVRIGSPEAAAGLAPMLASEDAGLRNGALESLQQMPVDAVEPQMDALAGSDDSDLRIFAVLLAARLGPAERSARLHQALERDPHVNVGLTAAEAVAELGDPAALPALEAFAARFPDDPCVAYTVDAARRRFRGAS</sequence>
<evidence type="ECO:0000313" key="2">
    <source>
        <dbReference type="Proteomes" id="UP000584642"/>
    </source>
</evidence>
<dbReference type="Gene3D" id="1.25.10.10">
    <property type="entry name" value="Leucine-rich Repeat Variant"/>
    <property type="match status" value="1"/>
</dbReference>
<name>A0ABX2TJB3_9PROT</name>